<accession>A0A2J6Q7Q5</accession>
<dbReference type="Pfam" id="PF13673">
    <property type="entry name" value="Acetyltransf_10"/>
    <property type="match status" value="1"/>
</dbReference>
<dbReference type="InterPro" id="IPR052523">
    <property type="entry name" value="Trichothecene_AcTrans"/>
</dbReference>
<evidence type="ECO:0000313" key="3">
    <source>
        <dbReference type="Proteomes" id="UP000235672"/>
    </source>
</evidence>
<gene>
    <name evidence="2" type="ORF">NA56DRAFT_658193</name>
</gene>
<dbReference type="InterPro" id="IPR000182">
    <property type="entry name" value="GNAT_dom"/>
</dbReference>
<dbReference type="OrthoDB" id="410198at2759"/>
<dbReference type="Gene3D" id="3.40.630.30">
    <property type="match status" value="1"/>
</dbReference>
<keyword evidence="3" id="KW-1185">Reference proteome</keyword>
<proteinExistence type="predicted"/>
<feature type="domain" description="N-acetyltransferase" evidence="1">
    <location>
        <begin position="10"/>
        <end position="226"/>
    </location>
</feature>
<dbReference type="Proteomes" id="UP000235672">
    <property type="component" value="Unassembled WGS sequence"/>
</dbReference>
<protein>
    <recommendedName>
        <fullName evidence="1">N-acetyltransferase domain-containing protein</fullName>
    </recommendedName>
</protein>
<sequence length="228" mass="25612">MAGEAVKRTFTLQDATVDDLPDMAAIFLRGLSWDPISKVFDEILPFEAQLKVQMQRDVGRVTVGHELGASRTFKAVDESGKIVAWGGLGIPAKLTEEQKQVIKGKPVMTHIPPDWPSNFVRCIVSIDTKMSDCLERNGYDPALHFARQGTMVDTPHQRKGIGRMITRKCNEIADDAGRATFVKARPSSRPLFENEGFRVLEEIPMNYEDFGYEGNPAMFVMKREPRVK</sequence>
<dbReference type="InterPro" id="IPR016181">
    <property type="entry name" value="Acyl_CoA_acyltransferase"/>
</dbReference>
<dbReference type="PANTHER" id="PTHR42791:SF2">
    <property type="entry name" value="N-ACETYLTRANSFERASE DOMAIN-CONTAINING PROTEIN"/>
    <property type="match status" value="1"/>
</dbReference>
<name>A0A2J6Q7Q5_9HELO</name>
<dbReference type="SUPFAM" id="SSF55729">
    <property type="entry name" value="Acyl-CoA N-acyltransferases (Nat)"/>
    <property type="match status" value="1"/>
</dbReference>
<evidence type="ECO:0000259" key="1">
    <source>
        <dbReference type="PROSITE" id="PS51186"/>
    </source>
</evidence>
<reference evidence="2 3" key="1">
    <citation type="submission" date="2016-05" db="EMBL/GenBank/DDBJ databases">
        <title>A degradative enzymes factory behind the ericoid mycorrhizal symbiosis.</title>
        <authorList>
            <consortium name="DOE Joint Genome Institute"/>
            <person name="Martino E."/>
            <person name="Morin E."/>
            <person name="Grelet G."/>
            <person name="Kuo A."/>
            <person name="Kohler A."/>
            <person name="Daghino S."/>
            <person name="Barry K."/>
            <person name="Choi C."/>
            <person name="Cichocki N."/>
            <person name="Clum A."/>
            <person name="Copeland A."/>
            <person name="Hainaut M."/>
            <person name="Haridas S."/>
            <person name="Labutti K."/>
            <person name="Lindquist E."/>
            <person name="Lipzen A."/>
            <person name="Khouja H.-R."/>
            <person name="Murat C."/>
            <person name="Ohm R."/>
            <person name="Olson A."/>
            <person name="Spatafora J."/>
            <person name="Veneault-Fourrey C."/>
            <person name="Henrissat B."/>
            <person name="Grigoriev I."/>
            <person name="Martin F."/>
            <person name="Perotto S."/>
        </authorList>
    </citation>
    <scope>NUCLEOTIDE SEQUENCE [LARGE SCALE GENOMIC DNA]</scope>
    <source>
        <strain evidence="2 3">UAMH 7357</strain>
    </source>
</reference>
<dbReference type="AlphaFoldDB" id="A0A2J6Q7Q5"/>
<dbReference type="EMBL" id="KZ613478">
    <property type="protein sequence ID" value="PMD22272.1"/>
    <property type="molecule type" value="Genomic_DNA"/>
</dbReference>
<dbReference type="PANTHER" id="PTHR42791">
    <property type="entry name" value="GNAT FAMILY ACETYLTRANSFERASE"/>
    <property type="match status" value="1"/>
</dbReference>
<dbReference type="GO" id="GO:0016747">
    <property type="term" value="F:acyltransferase activity, transferring groups other than amino-acyl groups"/>
    <property type="evidence" value="ECO:0007669"/>
    <property type="project" value="InterPro"/>
</dbReference>
<evidence type="ECO:0000313" key="2">
    <source>
        <dbReference type="EMBL" id="PMD22272.1"/>
    </source>
</evidence>
<organism evidence="2 3">
    <name type="scientific">Hyaloscypha hepaticicola</name>
    <dbReference type="NCBI Taxonomy" id="2082293"/>
    <lineage>
        <taxon>Eukaryota</taxon>
        <taxon>Fungi</taxon>
        <taxon>Dikarya</taxon>
        <taxon>Ascomycota</taxon>
        <taxon>Pezizomycotina</taxon>
        <taxon>Leotiomycetes</taxon>
        <taxon>Helotiales</taxon>
        <taxon>Hyaloscyphaceae</taxon>
        <taxon>Hyaloscypha</taxon>
    </lineage>
</organism>
<dbReference type="PROSITE" id="PS51186">
    <property type="entry name" value="GNAT"/>
    <property type="match status" value="1"/>
</dbReference>